<keyword evidence="4" id="KW-0175">Coiled coil</keyword>
<protein>
    <recommendedName>
        <fullName evidence="7">Ankyrin repeat protein</fullName>
    </recommendedName>
</protein>
<sequence length="1024" mass="116181">MATAVGLGPGSADIFSLVVRMGKTAKMLHDVRKVIPEELARVGAQVEGLYQLMSQLSEIPGCHEIAFRLCRDDCDRLLEKLNKLEKTFRSEAKKDMLDKLAKAAALRNWERDLMYVENMIRDVKLSLTLTLSTCGLLPQANTLTDRPSSMLEAAEEEPESRTRLEIEAELNSGEDTEAAAKETISQIVQVSNTPSTGRLIIRRRGSLDFQLPDCTSRRCSCSCHRTHEVSSRFWRLRYTPALPFSRQCDQAGCTATEYNTTLRLALSQFGLNWALNLGMNVTKSVIKLTVSPILELEQIVPYTAPGFEIIARLRHDGMTYQEAQQAFIHLFQTVPNFKNHVDPSGKSYTQVLLESVWSPNDQLDLLELLMGELGIIRGRDDVSFLTQCATWIGEGPHFPLLNELFDYGFDVNSLGCPNVLDWPRPCSPNWISEEQTHDPFFIKYISILCEQSQGFGAMTPLHEAVVFGTEETVQKWLLKSENDQKNFLGQTPLHFAAAQGRHLDSLIAYGHDLDAVDYHGNTPLMYAAAMNQAESAMLLIDSGANPGLRENNHRRLFTDYAASRGHWRLLLDIVDHIKEVAGETHSTPWAEKATVLFHLSYAISRLEGNISLGDFLSRCPNADFTFLMRLGEGGAQTLLHNCKSVEDIEELISAGFKNIDQRNSLGQTALMCAISARVSVPLVSKLIQAGADVNLKDEKGCTVLQYALRNIDSSAQSKTSRGMEILGILLRQGVELYPREKCRCPCSPDGFAPDIELNTNSDFGRVWGPSEAPIWWLEWITQIYEIRGEDDARTTLLALLRRFKHKHQDVSHVYCPMSLETDFFWDNLRSMADVPRISEEDIDDILEEESEFIESLEEEMRLVSNFDHQSLINEFILCFKIALDDGKRKRESQAKAIRRMQPPKPERQGFKIDRRNDRFIPPPSSSDWTTFVGPSYGARQFSAYISWLAHQYLRGGLIQLEEPAQEQWLSRRYPWICSFLNVFEISLEDIFQKENEEGDPDLKLQDKRARELLRSLWAKYQTKS</sequence>
<evidence type="ECO:0000313" key="6">
    <source>
        <dbReference type="Proteomes" id="UP000775872"/>
    </source>
</evidence>
<feature type="repeat" description="ANK" evidence="3">
    <location>
        <begin position="665"/>
        <end position="698"/>
    </location>
</feature>
<keyword evidence="6" id="KW-1185">Reference proteome</keyword>
<dbReference type="PROSITE" id="PS50297">
    <property type="entry name" value="ANK_REP_REGION"/>
    <property type="match status" value="1"/>
</dbReference>
<dbReference type="Pfam" id="PF12796">
    <property type="entry name" value="Ank_2"/>
    <property type="match status" value="2"/>
</dbReference>
<dbReference type="PROSITE" id="PS50088">
    <property type="entry name" value="ANK_REPEAT"/>
    <property type="match status" value="2"/>
</dbReference>
<dbReference type="OrthoDB" id="3200163at2759"/>
<keyword evidence="2 3" id="KW-0040">ANK repeat</keyword>
<feature type="coiled-coil region" evidence="4">
    <location>
        <begin position="67"/>
        <end position="94"/>
    </location>
</feature>
<dbReference type="EMBL" id="CABFOC020000003">
    <property type="protein sequence ID" value="CAH0043392.1"/>
    <property type="molecule type" value="Genomic_DNA"/>
</dbReference>
<accession>A0A9N9W7B9</accession>
<dbReference type="SUPFAM" id="SSF48403">
    <property type="entry name" value="Ankyrin repeat"/>
    <property type="match status" value="1"/>
</dbReference>
<evidence type="ECO:0008006" key="7">
    <source>
        <dbReference type="Google" id="ProtNLM"/>
    </source>
</evidence>
<organism evidence="5 6">
    <name type="scientific">Clonostachys solani</name>
    <dbReference type="NCBI Taxonomy" id="160281"/>
    <lineage>
        <taxon>Eukaryota</taxon>
        <taxon>Fungi</taxon>
        <taxon>Dikarya</taxon>
        <taxon>Ascomycota</taxon>
        <taxon>Pezizomycotina</taxon>
        <taxon>Sordariomycetes</taxon>
        <taxon>Hypocreomycetidae</taxon>
        <taxon>Hypocreales</taxon>
        <taxon>Bionectriaceae</taxon>
        <taxon>Clonostachys</taxon>
    </lineage>
</organism>
<feature type="repeat" description="ANK" evidence="3">
    <location>
        <begin position="519"/>
        <end position="551"/>
    </location>
</feature>
<dbReference type="PANTHER" id="PTHR24189">
    <property type="entry name" value="MYOTROPHIN"/>
    <property type="match status" value="1"/>
</dbReference>
<name>A0A9N9W7B9_9HYPO</name>
<dbReference type="Gene3D" id="1.25.40.20">
    <property type="entry name" value="Ankyrin repeat-containing domain"/>
    <property type="match status" value="2"/>
</dbReference>
<evidence type="ECO:0000256" key="4">
    <source>
        <dbReference type="SAM" id="Coils"/>
    </source>
</evidence>
<dbReference type="PRINTS" id="PR01415">
    <property type="entry name" value="ANKYRIN"/>
</dbReference>
<reference evidence="5" key="1">
    <citation type="submission" date="2021-10" db="EMBL/GenBank/DDBJ databases">
        <authorList>
            <person name="Piombo E."/>
        </authorList>
    </citation>
    <scope>NUCLEOTIDE SEQUENCE</scope>
</reference>
<dbReference type="AlphaFoldDB" id="A0A9N9W7B9"/>
<dbReference type="InterPro" id="IPR050745">
    <property type="entry name" value="Multifunctional_regulatory"/>
</dbReference>
<proteinExistence type="predicted"/>
<dbReference type="SMART" id="SM00248">
    <property type="entry name" value="ANK"/>
    <property type="match status" value="5"/>
</dbReference>
<dbReference type="Proteomes" id="UP000775872">
    <property type="component" value="Unassembled WGS sequence"/>
</dbReference>
<comment type="caution">
    <text evidence="5">The sequence shown here is derived from an EMBL/GenBank/DDBJ whole genome shotgun (WGS) entry which is preliminary data.</text>
</comment>
<dbReference type="InterPro" id="IPR002110">
    <property type="entry name" value="Ankyrin_rpt"/>
</dbReference>
<dbReference type="InterPro" id="IPR036770">
    <property type="entry name" value="Ankyrin_rpt-contain_sf"/>
</dbReference>
<gene>
    <name evidence="5" type="ORF">CSOL1703_00009329</name>
</gene>
<evidence type="ECO:0000313" key="5">
    <source>
        <dbReference type="EMBL" id="CAH0043392.1"/>
    </source>
</evidence>
<evidence type="ECO:0000256" key="3">
    <source>
        <dbReference type="PROSITE-ProRule" id="PRU00023"/>
    </source>
</evidence>
<evidence type="ECO:0000256" key="1">
    <source>
        <dbReference type="ARBA" id="ARBA00022737"/>
    </source>
</evidence>
<keyword evidence="1" id="KW-0677">Repeat</keyword>
<dbReference type="PANTHER" id="PTHR24189:SF50">
    <property type="entry name" value="ANKYRIN REPEAT AND SOCS BOX PROTEIN 2"/>
    <property type="match status" value="1"/>
</dbReference>
<evidence type="ECO:0000256" key="2">
    <source>
        <dbReference type="ARBA" id="ARBA00023043"/>
    </source>
</evidence>